<keyword evidence="3" id="KW-0813">Transport</keyword>
<feature type="transmembrane region" description="Helical" evidence="7">
    <location>
        <begin position="200"/>
        <end position="218"/>
    </location>
</feature>
<dbReference type="Proteomes" id="UP001189429">
    <property type="component" value="Unassembled WGS sequence"/>
</dbReference>
<evidence type="ECO:0000256" key="1">
    <source>
        <dbReference type="ARBA" id="ARBA00004141"/>
    </source>
</evidence>
<evidence type="ECO:0000256" key="4">
    <source>
        <dbReference type="ARBA" id="ARBA00022692"/>
    </source>
</evidence>
<keyword evidence="10" id="KW-1185">Reference proteome</keyword>
<accession>A0ABN9V053</accession>
<evidence type="ECO:0000256" key="3">
    <source>
        <dbReference type="ARBA" id="ARBA00022449"/>
    </source>
</evidence>
<keyword evidence="5 7" id="KW-1133">Transmembrane helix</keyword>
<proteinExistence type="inferred from homology"/>
<protein>
    <recommendedName>
        <fullName evidence="8">Sodium/calcium exchanger membrane region domain-containing protein</fullName>
    </recommendedName>
</protein>
<sequence length="225" mass="24881">MCLTYLVYCAWMLRNIPIYEGLCKMLKKEPVIPEEVDEDDDDMQGAIYYDPVEVLWRVTMPDHDRRPFACFSASLLNIAVLSYVMVDAATRFGCITGIPTLFMGLVFLAAGTSIPDAFASMAAARRGEGDMAVSNALGSNIFDILLGLGFPWLIALLLGKPIVFLGVNRLLTWVLILILVLFLFMGVVVLSGWKLNQKMGLVLGFMYVGYVLFGLHQSNTGGKLH</sequence>
<dbReference type="Gene3D" id="1.20.1420.30">
    <property type="entry name" value="NCX, central ion-binding region"/>
    <property type="match status" value="1"/>
</dbReference>
<comment type="subcellular location">
    <subcellularLocation>
        <location evidence="1">Membrane</location>
        <topology evidence="1">Multi-pass membrane protein</topology>
    </subcellularLocation>
</comment>
<comment type="similarity">
    <text evidence="2">Belongs to the Ca(2+):cation antiporter (CaCA) (TC 2.A.19) family. SLC24A subfamily.</text>
</comment>
<dbReference type="Pfam" id="PF01699">
    <property type="entry name" value="Na_Ca_ex"/>
    <property type="match status" value="1"/>
</dbReference>
<evidence type="ECO:0000259" key="8">
    <source>
        <dbReference type="Pfam" id="PF01699"/>
    </source>
</evidence>
<dbReference type="InterPro" id="IPR004837">
    <property type="entry name" value="NaCa_Exmemb"/>
</dbReference>
<feature type="transmembrane region" description="Helical" evidence="7">
    <location>
        <begin position="67"/>
        <end position="86"/>
    </location>
</feature>
<evidence type="ECO:0000256" key="7">
    <source>
        <dbReference type="SAM" id="Phobius"/>
    </source>
</evidence>
<evidence type="ECO:0000256" key="6">
    <source>
        <dbReference type="ARBA" id="ARBA00023136"/>
    </source>
</evidence>
<dbReference type="PANTHER" id="PTHR10846:SF8">
    <property type="entry name" value="INNER MEMBRANE PROTEIN YRBG"/>
    <property type="match status" value="1"/>
</dbReference>
<evidence type="ECO:0000313" key="10">
    <source>
        <dbReference type="Proteomes" id="UP001189429"/>
    </source>
</evidence>
<keyword evidence="3" id="KW-0050">Antiport</keyword>
<evidence type="ECO:0000256" key="2">
    <source>
        <dbReference type="ARBA" id="ARBA00005364"/>
    </source>
</evidence>
<dbReference type="PRINTS" id="PR01259">
    <property type="entry name" value="NACAEXCHNGR"/>
</dbReference>
<gene>
    <name evidence="9" type="ORF">PCOR1329_LOCUS52734</name>
</gene>
<reference evidence="9" key="1">
    <citation type="submission" date="2023-10" db="EMBL/GenBank/DDBJ databases">
        <authorList>
            <person name="Chen Y."/>
            <person name="Shah S."/>
            <person name="Dougan E. K."/>
            <person name="Thang M."/>
            <person name="Chan C."/>
        </authorList>
    </citation>
    <scope>NUCLEOTIDE SEQUENCE [LARGE SCALE GENOMIC DNA]</scope>
</reference>
<feature type="transmembrane region" description="Helical" evidence="7">
    <location>
        <begin position="98"/>
        <end position="119"/>
    </location>
</feature>
<feature type="transmembrane region" description="Helical" evidence="7">
    <location>
        <begin position="170"/>
        <end position="193"/>
    </location>
</feature>
<dbReference type="InterPro" id="IPR004836">
    <property type="entry name" value="Na_Ca_Ex"/>
</dbReference>
<dbReference type="EMBL" id="CAUYUJ010016419">
    <property type="protein sequence ID" value="CAK0865115.1"/>
    <property type="molecule type" value="Genomic_DNA"/>
</dbReference>
<organism evidence="9 10">
    <name type="scientific">Prorocentrum cordatum</name>
    <dbReference type="NCBI Taxonomy" id="2364126"/>
    <lineage>
        <taxon>Eukaryota</taxon>
        <taxon>Sar</taxon>
        <taxon>Alveolata</taxon>
        <taxon>Dinophyceae</taxon>
        <taxon>Prorocentrales</taxon>
        <taxon>Prorocentraceae</taxon>
        <taxon>Prorocentrum</taxon>
    </lineage>
</organism>
<keyword evidence="4 7" id="KW-0812">Transmembrane</keyword>
<dbReference type="InterPro" id="IPR044880">
    <property type="entry name" value="NCX_ion-bd_dom_sf"/>
</dbReference>
<keyword evidence="6 7" id="KW-0472">Membrane</keyword>
<evidence type="ECO:0000313" key="9">
    <source>
        <dbReference type="EMBL" id="CAK0865115.1"/>
    </source>
</evidence>
<comment type="caution">
    <text evidence="9">The sequence shown here is derived from an EMBL/GenBank/DDBJ whole genome shotgun (WGS) entry which is preliminary data.</text>
</comment>
<feature type="domain" description="Sodium/calcium exchanger membrane region" evidence="8">
    <location>
        <begin position="68"/>
        <end position="213"/>
    </location>
</feature>
<evidence type="ECO:0000256" key="5">
    <source>
        <dbReference type="ARBA" id="ARBA00022989"/>
    </source>
</evidence>
<feature type="transmembrane region" description="Helical" evidence="7">
    <location>
        <begin position="140"/>
        <end position="158"/>
    </location>
</feature>
<name>A0ABN9V053_9DINO</name>
<dbReference type="InterPro" id="IPR004481">
    <property type="entry name" value="K/Na/Ca-exchanger"/>
</dbReference>
<dbReference type="PANTHER" id="PTHR10846">
    <property type="entry name" value="SODIUM/POTASSIUM/CALCIUM EXCHANGER"/>
    <property type="match status" value="1"/>
</dbReference>